<dbReference type="GeneID" id="83155868"/>
<feature type="domain" description="HIT" evidence="4">
    <location>
        <begin position="4"/>
        <end position="112"/>
    </location>
</feature>
<dbReference type="AlphaFoldDB" id="D4LCC7"/>
<name>D4LCC7_RUMC1</name>
<reference evidence="5" key="2">
    <citation type="submission" date="2010-03" db="EMBL/GenBank/DDBJ databases">
        <authorList>
            <person name="Pajon A."/>
        </authorList>
    </citation>
    <scope>NUCLEOTIDE SEQUENCE</scope>
    <source>
        <strain evidence="5">Type strain: 18P13</strain>
    </source>
</reference>
<dbReference type="Gene3D" id="3.30.428.10">
    <property type="entry name" value="HIT-like"/>
    <property type="match status" value="1"/>
</dbReference>
<accession>D4LCC7</accession>
<reference evidence="5" key="1">
    <citation type="submission" date="2010-03" db="EMBL/GenBank/DDBJ databases">
        <title>The genome sequence of Ruminococcus sp. 18P13.</title>
        <authorList>
            <consortium name="metaHIT consortium -- http://www.metahit.eu/"/>
            <person name="Pajon A."/>
            <person name="Turner K."/>
            <person name="Parkhill J."/>
            <person name="Bernalier A."/>
        </authorList>
    </citation>
    <scope>NUCLEOTIDE SEQUENCE [LARGE SCALE GENOMIC DNA]</scope>
    <source>
        <strain evidence="5">Type strain: 18P13</strain>
    </source>
</reference>
<keyword evidence="6" id="KW-1185">Reference proteome</keyword>
<dbReference type="KEGG" id="rch:RUM_11210"/>
<feature type="short sequence motif" description="Histidine triad motif" evidence="2 3">
    <location>
        <begin position="96"/>
        <end position="100"/>
    </location>
</feature>
<dbReference type="PATRIC" id="fig|213810.4.peg.1021"/>
<dbReference type="PROSITE" id="PS51084">
    <property type="entry name" value="HIT_2"/>
    <property type="match status" value="1"/>
</dbReference>
<dbReference type="EMBL" id="FP929052">
    <property type="protein sequence ID" value="CBL17272.1"/>
    <property type="molecule type" value="Genomic_DNA"/>
</dbReference>
<dbReference type="PRINTS" id="PR00332">
    <property type="entry name" value="HISTRIAD"/>
</dbReference>
<evidence type="ECO:0000313" key="6">
    <source>
        <dbReference type="Proteomes" id="UP000007054"/>
    </source>
</evidence>
<dbReference type="SUPFAM" id="SSF54197">
    <property type="entry name" value="HIT-like"/>
    <property type="match status" value="1"/>
</dbReference>
<dbReference type="InterPro" id="IPR001310">
    <property type="entry name" value="Histidine_triad_HIT"/>
</dbReference>
<dbReference type="Proteomes" id="UP000007054">
    <property type="component" value="Chromosome"/>
</dbReference>
<sequence length="115" mass="12406">MDCLFCNIIAGNVPSTKIYEDDQMYVFKDIAPIAPVHYLMIPKQHISGVSALTEENAAVVAHIFAVAAKLAKEAGLDKGFRIVTNCGDDAGQTVHHLHFHLLGGKQMGWSAESGV</sequence>
<evidence type="ECO:0000313" key="5">
    <source>
        <dbReference type="EMBL" id="CBL17272.1"/>
    </source>
</evidence>
<dbReference type="CDD" id="cd01276">
    <property type="entry name" value="PKCI_related"/>
    <property type="match status" value="1"/>
</dbReference>
<evidence type="ECO:0000259" key="4">
    <source>
        <dbReference type="PROSITE" id="PS51084"/>
    </source>
</evidence>
<dbReference type="PANTHER" id="PTHR23089">
    <property type="entry name" value="HISTIDINE TRIAD HIT PROTEIN"/>
    <property type="match status" value="1"/>
</dbReference>
<gene>
    <name evidence="5" type="ordered locus">RUM_11210</name>
</gene>
<dbReference type="GO" id="GO:0016787">
    <property type="term" value="F:hydrolase activity"/>
    <property type="evidence" value="ECO:0007669"/>
    <property type="project" value="UniProtKB-KW"/>
</dbReference>
<proteinExistence type="predicted"/>
<dbReference type="BioCyc" id="RCHA213810:RUM_RS05385-MONOMER"/>
<dbReference type="HOGENOM" id="CLU_056776_8_1_9"/>
<evidence type="ECO:0000256" key="3">
    <source>
        <dbReference type="PROSITE-ProRule" id="PRU00464"/>
    </source>
</evidence>
<feature type="active site" description="Tele-AMP-histidine intermediate" evidence="1">
    <location>
        <position position="98"/>
    </location>
</feature>
<dbReference type="InterPro" id="IPR011146">
    <property type="entry name" value="HIT-like"/>
</dbReference>
<dbReference type="PROSITE" id="PS00892">
    <property type="entry name" value="HIT_1"/>
    <property type="match status" value="1"/>
</dbReference>
<dbReference type="InterPro" id="IPR019808">
    <property type="entry name" value="Histidine_triad_CS"/>
</dbReference>
<organism evidence="5 6">
    <name type="scientific">Ruminococcus champanellensis (strain DSM 18848 / JCM 17042 / KCTC 15320 / 18P13)</name>
    <dbReference type="NCBI Taxonomy" id="213810"/>
    <lineage>
        <taxon>Bacteria</taxon>
        <taxon>Bacillati</taxon>
        <taxon>Bacillota</taxon>
        <taxon>Clostridia</taxon>
        <taxon>Eubacteriales</taxon>
        <taxon>Oscillospiraceae</taxon>
        <taxon>Ruminococcus</taxon>
    </lineage>
</organism>
<protein>
    <submittedName>
        <fullName evidence="5">Diadenosine tetraphosphate (Ap4A) hydrolase and other HIT family hydrolases</fullName>
    </submittedName>
</protein>
<keyword evidence="5" id="KW-0378">Hydrolase</keyword>
<dbReference type="RefSeq" id="WP_015558179.1">
    <property type="nucleotide sequence ID" value="NC_021039.1"/>
</dbReference>
<dbReference type="InterPro" id="IPR036265">
    <property type="entry name" value="HIT-like_sf"/>
</dbReference>
<dbReference type="STRING" id="213810.RUM_11210"/>
<evidence type="ECO:0000256" key="2">
    <source>
        <dbReference type="PIRSR" id="PIRSR601310-3"/>
    </source>
</evidence>
<dbReference type="Pfam" id="PF11969">
    <property type="entry name" value="DcpS_C"/>
    <property type="match status" value="1"/>
</dbReference>
<dbReference type="OrthoDB" id="9784774at2"/>
<evidence type="ECO:0000256" key="1">
    <source>
        <dbReference type="PIRSR" id="PIRSR601310-1"/>
    </source>
</evidence>